<dbReference type="EC" id="6.4.1.2" evidence="4"/>
<name>A0A9D1SFC1_9FIRM</name>
<dbReference type="PROSITE" id="PS00188">
    <property type="entry name" value="BIOTIN"/>
    <property type="match status" value="1"/>
</dbReference>
<feature type="domain" description="Lipoyl-binding" evidence="3">
    <location>
        <begin position="47"/>
        <end position="125"/>
    </location>
</feature>
<organism evidence="4 5">
    <name type="scientific">Candidatus Ornithomonoglobus merdipullorum</name>
    <dbReference type="NCBI Taxonomy" id="2840895"/>
    <lineage>
        <taxon>Bacteria</taxon>
        <taxon>Bacillati</taxon>
        <taxon>Bacillota</taxon>
        <taxon>Clostridia</taxon>
        <taxon>Candidatus Ornithomonoglobus</taxon>
    </lineage>
</organism>
<evidence type="ECO:0000256" key="2">
    <source>
        <dbReference type="SAM" id="MobiDB-lite"/>
    </source>
</evidence>
<feature type="region of interest" description="Disordered" evidence="2">
    <location>
        <begin position="21"/>
        <end position="53"/>
    </location>
</feature>
<dbReference type="Gene3D" id="2.40.50.100">
    <property type="match status" value="1"/>
</dbReference>
<reference evidence="4" key="2">
    <citation type="journal article" date="2021" name="PeerJ">
        <title>Extensive microbial diversity within the chicken gut microbiome revealed by metagenomics and culture.</title>
        <authorList>
            <person name="Gilroy R."/>
            <person name="Ravi A."/>
            <person name="Getino M."/>
            <person name="Pursley I."/>
            <person name="Horton D.L."/>
            <person name="Alikhan N.F."/>
            <person name="Baker D."/>
            <person name="Gharbi K."/>
            <person name="Hall N."/>
            <person name="Watson M."/>
            <person name="Adriaenssens E.M."/>
            <person name="Foster-Nyarko E."/>
            <person name="Jarju S."/>
            <person name="Secka A."/>
            <person name="Antonio M."/>
            <person name="Oren A."/>
            <person name="Chaudhuri R.R."/>
            <person name="La Ragione R."/>
            <person name="Hildebrand F."/>
            <person name="Pallen M.J."/>
        </authorList>
    </citation>
    <scope>NUCLEOTIDE SEQUENCE</scope>
    <source>
        <strain evidence="4">USAMLcec3-3695</strain>
    </source>
</reference>
<comment type="caution">
    <text evidence="4">The sequence shown here is derived from an EMBL/GenBank/DDBJ whole genome shotgun (WGS) entry which is preliminary data.</text>
</comment>
<dbReference type="Pfam" id="PF00364">
    <property type="entry name" value="Biotin_lipoyl"/>
    <property type="match status" value="1"/>
</dbReference>
<sequence length="125" mass="12425">MKKYNITVNGKTYEVEVEEVGGAPSAAPAPKAAPAAAPAPKAAPAPAPKVSGSMGAQKVVAPMPGTIVSVKVNVGDKVEKGTLVAVLEAMKMENEIFAGVDGVVASVNVSAGDSVNAQDVIVSVN</sequence>
<dbReference type="PROSITE" id="PS50968">
    <property type="entry name" value="BIOTINYL_LIPOYL"/>
    <property type="match status" value="1"/>
</dbReference>
<dbReference type="AlphaFoldDB" id="A0A9D1SFC1"/>
<accession>A0A9D1SFC1</accession>
<dbReference type="InterPro" id="IPR011053">
    <property type="entry name" value="Single_hybrid_motif"/>
</dbReference>
<dbReference type="Proteomes" id="UP000824109">
    <property type="component" value="Unassembled WGS sequence"/>
</dbReference>
<evidence type="ECO:0000259" key="3">
    <source>
        <dbReference type="PROSITE" id="PS50968"/>
    </source>
</evidence>
<keyword evidence="4" id="KW-0436">Ligase</keyword>
<evidence type="ECO:0000313" key="4">
    <source>
        <dbReference type="EMBL" id="HIU58324.1"/>
    </source>
</evidence>
<dbReference type="InterPro" id="IPR050709">
    <property type="entry name" value="Biotin_Carboxyl_Carrier/Decarb"/>
</dbReference>
<dbReference type="SUPFAM" id="SSF51230">
    <property type="entry name" value="Single hybrid motif"/>
    <property type="match status" value="1"/>
</dbReference>
<dbReference type="GO" id="GO:0003989">
    <property type="term" value="F:acetyl-CoA carboxylase activity"/>
    <property type="evidence" value="ECO:0007669"/>
    <property type="project" value="UniProtKB-EC"/>
</dbReference>
<dbReference type="InterPro" id="IPR001882">
    <property type="entry name" value="Biotin_BS"/>
</dbReference>
<dbReference type="PANTHER" id="PTHR45266:SF3">
    <property type="entry name" value="OXALOACETATE DECARBOXYLASE ALPHA CHAIN"/>
    <property type="match status" value="1"/>
</dbReference>
<dbReference type="CDD" id="cd06850">
    <property type="entry name" value="biotinyl_domain"/>
    <property type="match status" value="1"/>
</dbReference>
<reference evidence="4" key="1">
    <citation type="submission" date="2020-10" db="EMBL/GenBank/DDBJ databases">
        <authorList>
            <person name="Gilroy R."/>
        </authorList>
    </citation>
    <scope>NUCLEOTIDE SEQUENCE</scope>
    <source>
        <strain evidence="4">USAMLcec3-3695</strain>
    </source>
</reference>
<gene>
    <name evidence="4" type="ORF">IAA61_11020</name>
</gene>
<keyword evidence="1" id="KW-0092">Biotin</keyword>
<dbReference type="PANTHER" id="PTHR45266">
    <property type="entry name" value="OXALOACETATE DECARBOXYLASE ALPHA CHAIN"/>
    <property type="match status" value="1"/>
</dbReference>
<dbReference type="FunFam" id="2.40.50.100:FF:000003">
    <property type="entry name" value="Acetyl-CoA carboxylase biotin carboxyl carrier protein"/>
    <property type="match status" value="1"/>
</dbReference>
<feature type="compositionally biased region" description="Low complexity" evidence="2">
    <location>
        <begin position="23"/>
        <end position="40"/>
    </location>
</feature>
<evidence type="ECO:0000313" key="5">
    <source>
        <dbReference type="Proteomes" id="UP000824109"/>
    </source>
</evidence>
<dbReference type="EMBL" id="DVNB01000112">
    <property type="protein sequence ID" value="HIU58324.1"/>
    <property type="molecule type" value="Genomic_DNA"/>
</dbReference>
<protein>
    <submittedName>
        <fullName evidence="4">Acetyl-CoA carboxylase biotin carboxyl carrier protein subunit</fullName>
        <ecNumber evidence="4">6.4.1.2</ecNumber>
    </submittedName>
</protein>
<dbReference type="InterPro" id="IPR000089">
    <property type="entry name" value="Biotin_lipoyl"/>
</dbReference>
<evidence type="ECO:0000256" key="1">
    <source>
        <dbReference type="ARBA" id="ARBA00023267"/>
    </source>
</evidence>
<proteinExistence type="predicted"/>